<dbReference type="Proteomes" id="UP000054596">
    <property type="component" value="Unassembled WGS sequence"/>
</dbReference>
<protein>
    <submittedName>
        <fullName evidence="1">Uncharacterized protein</fullName>
    </submittedName>
</protein>
<evidence type="ECO:0000313" key="2">
    <source>
        <dbReference type="Proteomes" id="UP000054596"/>
    </source>
</evidence>
<evidence type="ECO:0000313" key="1">
    <source>
        <dbReference type="EMBL" id="SAK72164.1"/>
    </source>
</evidence>
<dbReference type="AlphaFoldDB" id="A0A158BQ08"/>
<name>A0A158BQ08_9BURK</name>
<organism evidence="1 2">
    <name type="scientific">Caballeronia glebae</name>
    <dbReference type="NCBI Taxonomy" id="1777143"/>
    <lineage>
        <taxon>Bacteria</taxon>
        <taxon>Pseudomonadati</taxon>
        <taxon>Pseudomonadota</taxon>
        <taxon>Betaproteobacteria</taxon>
        <taxon>Burkholderiales</taxon>
        <taxon>Burkholderiaceae</taxon>
        <taxon>Caballeronia</taxon>
    </lineage>
</organism>
<proteinExistence type="predicted"/>
<keyword evidence="2" id="KW-1185">Reference proteome</keyword>
<dbReference type="EMBL" id="FCOJ02000034">
    <property type="protein sequence ID" value="SAK72164.1"/>
    <property type="molecule type" value="Genomic_DNA"/>
</dbReference>
<accession>A0A158BQ08</accession>
<comment type="caution">
    <text evidence="1">The sequence shown here is derived from an EMBL/GenBank/DDBJ whole genome shotgun (WGS) entry which is preliminary data.</text>
</comment>
<gene>
    <name evidence="1" type="ORF">AWB82_04409</name>
</gene>
<reference evidence="1" key="1">
    <citation type="submission" date="2016-01" db="EMBL/GenBank/DDBJ databases">
        <authorList>
            <person name="Peeters C."/>
        </authorList>
    </citation>
    <scope>NUCLEOTIDE SEQUENCE [LARGE SCALE GENOMIC DNA]</scope>
    <source>
        <strain evidence="1">LMG 29325</strain>
    </source>
</reference>
<sequence>MGDYEYEMFSENLKMIRDEAGTTKMTMFRELIKNHPQYADLYKVWNKRFPE</sequence>
<dbReference type="RefSeq" id="WP_159462609.1">
    <property type="nucleotide sequence ID" value="NZ_FCOJ02000034.1"/>
</dbReference>